<dbReference type="Pfam" id="PF11712">
    <property type="entry name" value="Vma12"/>
    <property type="match status" value="1"/>
</dbReference>
<protein>
    <submittedName>
        <fullName evidence="3">Uncharacterized protein</fullName>
    </submittedName>
</protein>
<reference evidence="3" key="1">
    <citation type="submission" date="2020-11" db="EMBL/GenBank/DDBJ databases">
        <authorList>
            <consortium name="DOE Joint Genome Institute"/>
            <person name="Ahrendt S."/>
            <person name="Riley R."/>
            <person name="Andreopoulos W."/>
            <person name="Labutti K."/>
            <person name="Pangilinan J."/>
            <person name="Ruiz-Duenas F.J."/>
            <person name="Barrasa J.M."/>
            <person name="Sanchez-Garcia M."/>
            <person name="Camarero S."/>
            <person name="Miyauchi S."/>
            <person name="Serrano A."/>
            <person name="Linde D."/>
            <person name="Babiker R."/>
            <person name="Drula E."/>
            <person name="Ayuso-Fernandez I."/>
            <person name="Pacheco R."/>
            <person name="Padilla G."/>
            <person name="Ferreira P."/>
            <person name="Barriuso J."/>
            <person name="Kellner H."/>
            <person name="Castanera R."/>
            <person name="Alfaro M."/>
            <person name="Ramirez L."/>
            <person name="Pisabarro A.G."/>
            <person name="Kuo A."/>
            <person name="Tritt A."/>
            <person name="Lipzen A."/>
            <person name="He G."/>
            <person name="Yan M."/>
            <person name="Ng V."/>
            <person name="Cullen D."/>
            <person name="Martin F."/>
            <person name="Rosso M.-N."/>
            <person name="Henrissat B."/>
            <person name="Hibbett D."/>
            <person name="Martinez A.T."/>
            <person name="Grigoriev I.V."/>
        </authorList>
    </citation>
    <scope>NUCLEOTIDE SEQUENCE</scope>
    <source>
        <strain evidence="3">CIRM-BRFM 674</strain>
    </source>
</reference>
<feature type="compositionally biased region" description="Polar residues" evidence="1">
    <location>
        <begin position="208"/>
        <end position="226"/>
    </location>
</feature>
<feature type="compositionally biased region" description="Basic residues" evidence="1">
    <location>
        <begin position="179"/>
        <end position="190"/>
    </location>
</feature>
<proteinExistence type="predicted"/>
<gene>
    <name evidence="3" type="ORF">BDN70DRAFT_805200</name>
</gene>
<feature type="transmembrane region" description="Helical" evidence="2">
    <location>
        <begin position="118"/>
        <end position="137"/>
    </location>
</feature>
<dbReference type="InterPro" id="IPR021013">
    <property type="entry name" value="ATPase_Vma12"/>
</dbReference>
<dbReference type="Proteomes" id="UP000807469">
    <property type="component" value="Unassembled WGS sequence"/>
</dbReference>
<dbReference type="GO" id="GO:0070072">
    <property type="term" value="P:vacuolar proton-transporting V-type ATPase complex assembly"/>
    <property type="evidence" value="ECO:0007669"/>
    <property type="project" value="InterPro"/>
</dbReference>
<keyword evidence="2" id="KW-0472">Membrane</keyword>
<organism evidence="3 4">
    <name type="scientific">Pholiota conissans</name>
    <dbReference type="NCBI Taxonomy" id="109636"/>
    <lineage>
        <taxon>Eukaryota</taxon>
        <taxon>Fungi</taxon>
        <taxon>Dikarya</taxon>
        <taxon>Basidiomycota</taxon>
        <taxon>Agaricomycotina</taxon>
        <taxon>Agaricomycetes</taxon>
        <taxon>Agaricomycetidae</taxon>
        <taxon>Agaricales</taxon>
        <taxon>Agaricineae</taxon>
        <taxon>Strophariaceae</taxon>
        <taxon>Pholiota</taxon>
    </lineage>
</organism>
<name>A0A9P5Z4I5_9AGAR</name>
<sequence length="226" mass="24860">MSTPDINISLETHLQTALRPLRPLLPPHIAQQLAPYVGDAPPPVIPYNTLLSLSKWTRSEEGQKCLKSNGLDPHAYSMVSLLAGATTSPDRKFGAYVPPKDPEEIEADRIRERKTITVLLNALLSIGCVGFAAWWAADKTGWKQEWRALFALFAAFVVAIAEAGLYMIWASRQSTTSKSRPKTRSARHKKVDSASTADHDSKVDSEVITDSATENPATATLRQRKP</sequence>
<feature type="transmembrane region" description="Helical" evidence="2">
    <location>
        <begin position="149"/>
        <end position="170"/>
    </location>
</feature>
<accession>A0A9P5Z4I5</accession>
<keyword evidence="2" id="KW-1133">Transmembrane helix</keyword>
<feature type="region of interest" description="Disordered" evidence="1">
    <location>
        <begin position="177"/>
        <end position="226"/>
    </location>
</feature>
<evidence type="ECO:0000313" key="4">
    <source>
        <dbReference type="Proteomes" id="UP000807469"/>
    </source>
</evidence>
<dbReference type="EMBL" id="MU155193">
    <property type="protein sequence ID" value="KAF9480523.1"/>
    <property type="molecule type" value="Genomic_DNA"/>
</dbReference>
<comment type="caution">
    <text evidence="3">The sequence shown here is derived from an EMBL/GenBank/DDBJ whole genome shotgun (WGS) entry which is preliminary data.</text>
</comment>
<dbReference type="OrthoDB" id="3193718at2759"/>
<dbReference type="AlphaFoldDB" id="A0A9P5Z4I5"/>
<evidence type="ECO:0000256" key="2">
    <source>
        <dbReference type="SAM" id="Phobius"/>
    </source>
</evidence>
<keyword evidence="2" id="KW-0812">Transmembrane</keyword>
<evidence type="ECO:0000256" key="1">
    <source>
        <dbReference type="SAM" id="MobiDB-lite"/>
    </source>
</evidence>
<keyword evidence="4" id="KW-1185">Reference proteome</keyword>
<evidence type="ECO:0000313" key="3">
    <source>
        <dbReference type="EMBL" id="KAF9480523.1"/>
    </source>
</evidence>